<feature type="region of interest" description="Disordered" evidence="1">
    <location>
        <begin position="1"/>
        <end position="78"/>
    </location>
</feature>
<accession>A0A6A6DJB0</accession>
<feature type="compositionally biased region" description="Basic and acidic residues" evidence="1">
    <location>
        <begin position="749"/>
        <end position="767"/>
    </location>
</feature>
<dbReference type="EMBL" id="ML994685">
    <property type="protein sequence ID" value="KAF2177636.1"/>
    <property type="molecule type" value="Genomic_DNA"/>
</dbReference>
<dbReference type="PANTHER" id="PTHR38887">
    <property type="entry name" value="CHROMOSOME 21, WHOLE GENOME SHOTGUN SEQUENCE"/>
    <property type="match status" value="1"/>
</dbReference>
<protein>
    <submittedName>
        <fullName evidence="2">Uncharacterized protein</fullName>
    </submittedName>
</protein>
<dbReference type="OrthoDB" id="3068835at2759"/>
<gene>
    <name evidence="2" type="ORF">K469DRAFT_754943</name>
</gene>
<sequence length="865" mass="95972">MAEKPPTSTSPTHANRRNPNIQQPPLPSNAGSNNSNFPFTPRSTTFPDGLDSDPEFDVFDPTPVHSPGGPHYDDLPPSYDEAQQEALEQARAGITPPNPNDLEIHRLVLNNHDQPLPQLTAQRTSSSLLSDPNAYEFEPENRRNASGLGMNVPVTQVRSSEHIPVGQIPTGNIGTTPNVASDPTSALLDRALEFTKHAPDADARYAPRLTRCIAIPQQSLETPSREQNRSDHHRGSGGRGRGRCGPPPPPRSRAAREARQMPGGWPESQSSETLPTDSQAPEEPVQFLRSYAKALHAHSIRPAEFTEFLDGLNALCLATNTTARDLVNPSSNPEAPSSLVQNYINSTNESFFAPRGLKISLKSLSTLLSALHIPSERGQKAGAVASVLDSTSTSEQKAGALQPWIEKLEIDVPGPSTRTLLLREMGERFSKEKRPQNREREWYTEKARLARGEESEDPPHSIPGVADPPHSAPDEPRVPGGWGFPPFVARGGCGPGHRGGPGNWGHWAGNAGYRGGRGWGAHHGRGWDSHHGPWRRPPHGFHGGWAGPGQRGCNSNSGPGAQSWAAWGESIGKWGEQFGKRMEIWGEQFGKRAEEWGNDVGRRAEAWGEDVEKRAEAWGEDVERRFDGRAGGLSRSTTQQSGRGGGSGEGDRAASGSPEGLGGQETGVCREDGKVKEKDKGREECDDDSDTSSISSDSSSDSDPELEYPDTHEIFLLRIREINNAALLSTQKGKKSAEEIARERDAAIAKAQTEKTDQDLKIEQKREKWAKKKELKRKKREIKKEHRRLKRELKGLGERDKREAKRQQKHEWREKRREHRLKKEEARREWREARHERKRMRREGFEGYTRKEEEMVWVVVENLGV</sequence>
<feature type="compositionally biased region" description="Polar residues" evidence="1">
    <location>
        <begin position="28"/>
        <end position="46"/>
    </location>
</feature>
<reference evidence="2" key="1">
    <citation type="journal article" date="2020" name="Stud. Mycol.">
        <title>101 Dothideomycetes genomes: a test case for predicting lifestyles and emergence of pathogens.</title>
        <authorList>
            <person name="Haridas S."/>
            <person name="Albert R."/>
            <person name="Binder M."/>
            <person name="Bloem J."/>
            <person name="Labutti K."/>
            <person name="Salamov A."/>
            <person name="Andreopoulos B."/>
            <person name="Baker S."/>
            <person name="Barry K."/>
            <person name="Bills G."/>
            <person name="Bluhm B."/>
            <person name="Cannon C."/>
            <person name="Castanera R."/>
            <person name="Culley D."/>
            <person name="Daum C."/>
            <person name="Ezra D."/>
            <person name="Gonzalez J."/>
            <person name="Henrissat B."/>
            <person name="Kuo A."/>
            <person name="Liang C."/>
            <person name="Lipzen A."/>
            <person name="Lutzoni F."/>
            <person name="Magnuson J."/>
            <person name="Mondo S."/>
            <person name="Nolan M."/>
            <person name="Ohm R."/>
            <person name="Pangilinan J."/>
            <person name="Park H.-J."/>
            <person name="Ramirez L."/>
            <person name="Alfaro M."/>
            <person name="Sun H."/>
            <person name="Tritt A."/>
            <person name="Yoshinaga Y."/>
            <person name="Zwiers L.-H."/>
            <person name="Turgeon B."/>
            <person name="Goodwin S."/>
            <person name="Spatafora J."/>
            <person name="Crous P."/>
            <person name="Grigoriev I."/>
        </authorList>
    </citation>
    <scope>NUCLEOTIDE SEQUENCE</scope>
    <source>
        <strain evidence="2">CBS 207.26</strain>
    </source>
</reference>
<feature type="compositionally biased region" description="Polar residues" evidence="1">
    <location>
        <begin position="1"/>
        <end position="21"/>
    </location>
</feature>
<feature type="compositionally biased region" description="Basic and acidic residues" evidence="1">
    <location>
        <begin position="668"/>
        <end position="683"/>
    </location>
</feature>
<dbReference type="Proteomes" id="UP000800200">
    <property type="component" value="Unassembled WGS sequence"/>
</dbReference>
<dbReference type="PANTHER" id="PTHR38887:SF1">
    <property type="entry name" value="RAS MODIFICATION PROTEIN ERF4"/>
    <property type="match status" value="1"/>
</dbReference>
<feature type="compositionally biased region" description="Basic and acidic residues" evidence="1">
    <location>
        <begin position="792"/>
        <end position="833"/>
    </location>
</feature>
<name>A0A6A6DJB0_9PEZI</name>
<feature type="compositionally biased region" description="Basic and acidic residues" evidence="1">
    <location>
        <begin position="223"/>
        <end position="234"/>
    </location>
</feature>
<proteinExistence type="predicted"/>
<feature type="region of interest" description="Disordered" evidence="1">
    <location>
        <begin position="429"/>
        <end position="481"/>
    </location>
</feature>
<feature type="region of interest" description="Disordered" evidence="1">
    <location>
        <begin position="216"/>
        <end position="282"/>
    </location>
</feature>
<evidence type="ECO:0000313" key="2">
    <source>
        <dbReference type="EMBL" id="KAF2177636.1"/>
    </source>
</evidence>
<feature type="compositionally biased region" description="Polar residues" evidence="1">
    <location>
        <begin position="267"/>
        <end position="279"/>
    </location>
</feature>
<feature type="compositionally biased region" description="Basic and acidic residues" evidence="1">
    <location>
        <begin position="429"/>
        <end position="459"/>
    </location>
</feature>
<evidence type="ECO:0000313" key="3">
    <source>
        <dbReference type="Proteomes" id="UP000800200"/>
    </source>
</evidence>
<organism evidence="2 3">
    <name type="scientific">Zopfia rhizophila CBS 207.26</name>
    <dbReference type="NCBI Taxonomy" id="1314779"/>
    <lineage>
        <taxon>Eukaryota</taxon>
        <taxon>Fungi</taxon>
        <taxon>Dikarya</taxon>
        <taxon>Ascomycota</taxon>
        <taxon>Pezizomycotina</taxon>
        <taxon>Dothideomycetes</taxon>
        <taxon>Dothideomycetes incertae sedis</taxon>
        <taxon>Zopfiaceae</taxon>
        <taxon>Zopfia</taxon>
    </lineage>
</organism>
<keyword evidence="3" id="KW-1185">Reference proteome</keyword>
<dbReference type="InterPro" id="IPR053221">
    <property type="entry name" value="Burnettramic_acid_biosynth"/>
</dbReference>
<feature type="compositionally biased region" description="Basic residues" evidence="1">
    <location>
        <begin position="768"/>
        <end position="791"/>
    </location>
</feature>
<feature type="region of interest" description="Disordered" evidence="1">
    <location>
        <begin position="749"/>
        <end position="833"/>
    </location>
</feature>
<evidence type="ECO:0000256" key="1">
    <source>
        <dbReference type="SAM" id="MobiDB-lite"/>
    </source>
</evidence>
<feature type="region of interest" description="Disordered" evidence="1">
    <location>
        <begin position="622"/>
        <end position="709"/>
    </location>
</feature>
<dbReference type="AlphaFoldDB" id="A0A6A6DJB0"/>